<dbReference type="PROSITE" id="PS50126">
    <property type="entry name" value="S1"/>
    <property type="match status" value="3"/>
</dbReference>
<evidence type="ECO:0000256" key="3">
    <source>
        <dbReference type="ARBA" id="ARBA00023274"/>
    </source>
</evidence>
<dbReference type="Gene3D" id="2.40.50.140">
    <property type="entry name" value="Nucleic acid-binding proteins"/>
    <property type="match status" value="3"/>
</dbReference>
<dbReference type="GO" id="GO:0005840">
    <property type="term" value="C:ribosome"/>
    <property type="evidence" value="ECO:0007669"/>
    <property type="project" value="UniProtKB-KW"/>
</dbReference>
<protein>
    <submittedName>
        <fullName evidence="5">Ribosomal protein S1</fullName>
    </submittedName>
</protein>
<dbReference type="InterPro" id="IPR035104">
    <property type="entry name" value="Ribosomal_protein_S1-like"/>
</dbReference>
<feature type="domain" description="S1 motif" evidence="4">
    <location>
        <begin position="189"/>
        <end position="257"/>
    </location>
</feature>
<dbReference type="PANTHER" id="PTHR10724">
    <property type="entry name" value="30S RIBOSOMAL PROTEIN S1"/>
    <property type="match status" value="1"/>
</dbReference>
<dbReference type="SMART" id="SM00316">
    <property type="entry name" value="S1"/>
    <property type="match status" value="3"/>
</dbReference>
<evidence type="ECO:0000256" key="1">
    <source>
        <dbReference type="ARBA" id="ARBA00006767"/>
    </source>
</evidence>
<keyword evidence="5" id="KW-0150">Chloroplast</keyword>
<dbReference type="GO" id="GO:1990904">
    <property type="term" value="C:ribonucleoprotein complex"/>
    <property type="evidence" value="ECO:0007669"/>
    <property type="project" value="UniProtKB-KW"/>
</dbReference>
<dbReference type="CDD" id="cd00164">
    <property type="entry name" value="S1_like"/>
    <property type="match status" value="1"/>
</dbReference>
<evidence type="ECO:0000313" key="5">
    <source>
        <dbReference type="EMBL" id="ARW69004.1"/>
    </source>
</evidence>
<dbReference type="InterPro" id="IPR003029">
    <property type="entry name" value="S1_domain"/>
</dbReference>
<feature type="domain" description="S1 motif" evidence="4">
    <location>
        <begin position="109"/>
        <end position="175"/>
    </location>
</feature>
<name>A0A1Z1MTH4_9FLOR</name>
<dbReference type="GO" id="GO:0003735">
    <property type="term" value="F:structural constituent of ribosome"/>
    <property type="evidence" value="ECO:0007669"/>
    <property type="project" value="TreeGrafter"/>
</dbReference>
<dbReference type="CDD" id="cd04465">
    <property type="entry name" value="S1_RPS1_repeat_ec2_hs2"/>
    <property type="match status" value="1"/>
</dbReference>
<evidence type="ECO:0000259" key="4">
    <source>
        <dbReference type="PROSITE" id="PS50126"/>
    </source>
</evidence>
<organism evidence="5">
    <name type="scientific">Kapraunia schneideri</name>
    <dbReference type="NCBI Taxonomy" id="717899"/>
    <lineage>
        <taxon>Eukaryota</taxon>
        <taxon>Rhodophyta</taxon>
        <taxon>Florideophyceae</taxon>
        <taxon>Rhodymeniophycidae</taxon>
        <taxon>Ceramiales</taxon>
        <taxon>Rhodomelaceae</taxon>
        <taxon>Kapraunia</taxon>
    </lineage>
</organism>
<dbReference type="Pfam" id="PF00575">
    <property type="entry name" value="S1"/>
    <property type="match status" value="2"/>
</dbReference>
<comment type="similarity">
    <text evidence="1">Belongs to the bacterial ribosomal protein bS1 family.</text>
</comment>
<keyword evidence="2 5" id="KW-0689">Ribosomal protein</keyword>
<sequence>MKKKKVHFAAILKKYNYKINPGDIVAGTIRHYEKSGFLVEIGTKQSGYLPHEELTLNLKKKHKKILLITNITRDFFLMIQSRDNKQYILSMKRLDYIRAWKRIKQMYKEDIMFNLKIKHINKGGLITYIEGIQGFIPKSHIYNNNIYYKKLKNKEIKCKLLCLNDHKNQLILSNKSANFSILKHKFKLGELIYGEIITIKTYGIFLKIYEFRALLHKSEIKGKNINSKTISFKNGKFIKAKIIYLNTNEGLVSVSIKNVQFTFNPLL</sequence>
<dbReference type="PANTHER" id="PTHR10724:SF7">
    <property type="entry name" value="SMALL RIBOSOMAL SUBUNIT PROTEIN BS1C"/>
    <property type="match status" value="1"/>
</dbReference>
<geneLocation type="chloroplast" evidence="5"/>
<dbReference type="SUPFAM" id="SSF50249">
    <property type="entry name" value="Nucleic acid-binding proteins"/>
    <property type="match status" value="3"/>
</dbReference>
<keyword evidence="3" id="KW-0687">Ribonucleoprotein</keyword>
<evidence type="ECO:0000256" key="2">
    <source>
        <dbReference type="ARBA" id="ARBA00022980"/>
    </source>
</evidence>
<reference evidence="5" key="1">
    <citation type="journal article" date="2017" name="J. Phycol.">
        <title>Analysis of chloroplast genomes and a supermatrix inform reclassification of the Rhodomelaceae (Rhodophyta).</title>
        <authorList>
            <person name="Diaz-Tapia P."/>
            <person name="Maggs C.A."/>
            <person name="West J.A."/>
            <person name="Verbruggen H."/>
        </authorList>
    </citation>
    <scope>NUCLEOTIDE SEQUENCE</scope>
    <source>
        <strain evidence="5">PD1720</strain>
    </source>
</reference>
<dbReference type="GeneID" id="33362083"/>
<keyword evidence="5" id="KW-0934">Plastid</keyword>
<dbReference type="EMBL" id="MF101454">
    <property type="protein sequence ID" value="ARW69004.1"/>
    <property type="molecule type" value="Genomic_DNA"/>
</dbReference>
<dbReference type="GO" id="GO:0006412">
    <property type="term" value="P:translation"/>
    <property type="evidence" value="ECO:0007669"/>
    <property type="project" value="TreeGrafter"/>
</dbReference>
<gene>
    <name evidence="5" type="primary">rps1</name>
</gene>
<dbReference type="InterPro" id="IPR012340">
    <property type="entry name" value="NA-bd_OB-fold"/>
</dbReference>
<feature type="domain" description="S1 motif" evidence="4">
    <location>
        <begin position="22"/>
        <end position="92"/>
    </location>
</feature>
<dbReference type="GO" id="GO:0003729">
    <property type="term" value="F:mRNA binding"/>
    <property type="evidence" value="ECO:0007669"/>
    <property type="project" value="TreeGrafter"/>
</dbReference>
<dbReference type="InterPro" id="IPR050437">
    <property type="entry name" value="Ribos_protein_bS1-like"/>
</dbReference>
<dbReference type="PRINTS" id="PR00681">
    <property type="entry name" value="RIBOSOMALS1"/>
</dbReference>
<dbReference type="AlphaFoldDB" id="A0A1Z1MTH4"/>
<accession>A0A1Z1MTH4</accession>
<proteinExistence type="inferred from homology"/>
<dbReference type="RefSeq" id="YP_009399398.1">
    <property type="nucleotide sequence ID" value="NC_035296.1"/>
</dbReference>